<keyword evidence="5" id="KW-1185">Reference proteome</keyword>
<sequence>MSITIRPIRSHEYHPLGEVTVAAYESAGYLAEGDGYADYLRDVASRAATGPVLVAVENDRVLGGIALTPPGSAESEIAGPAEAEIRALAVDPEAGGRGVGTRLARAVVDLAFAELGAQGIALSSLDAMRTAHRIYTKLGFDRVPERDWTPVPGIRLIAFALDRPTA</sequence>
<dbReference type="PANTHER" id="PTHR43877">
    <property type="entry name" value="AMINOALKYLPHOSPHONATE N-ACETYLTRANSFERASE-RELATED-RELATED"/>
    <property type="match status" value="1"/>
</dbReference>
<protein>
    <submittedName>
        <fullName evidence="4">GNAT family N-acetyltransferase</fullName>
        <ecNumber evidence="4">2.3.-.-</ecNumber>
    </submittedName>
</protein>
<dbReference type="GO" id="GO:0016746">
    <property type="term" value="F:acyltransferase activity"/>
    <property type="evidence" value="ECO:0007669"/>
    <property type="project" value="UniProtKB-KW"/>
</dbReference>
<evidence type="ECO:0000256" key="2">
    <source>
        <dbReference type="ARBA" id="ARBA00023315"/>
    </source>
</evidence>
<name>A0ABV8TZ78_9ACTN</name>
<dbReference type="Proteomes" id="UP001595823">
    <property type="component" value="Unassembled WGS sequence"/>
</dbReference>
<dbReference type="InterPro" id="IPR016181">
    <property type="entry name" value="Acyl_CoA_acyltransferase"/>
</dbReference>
<gene>
    <name evidence="4" type="ORF">ACFPET_11255</name>
</gene>
<accession>A0ABV8TZ78</accession>
<comment type="caution">
    <text evidence="4">The sequence shown here is derived from an EMBL/GenBank/DDBJ whole genome shotgun (WGS) entry which is preliminary data.</text>
</comment>
<dbReference type="InterPro" id="IPR000182">
    <property type="entry name" value="GNAT_dom"/>
</dbReference>
<organism evidence="4 5">
    <name type="scientific">Salininema proteolyticum</name>
    <dbReference type="NCBI Taxonomy" id="1607685"/>
    <lineage>
        <taxon>Bacteria</taxon>
        <taxon>Bacillati</taxon>
        <taxon>Actinomycetota</taxon>
        <taxon>Actinomycetes</taxon>
        <taxon>Glycomycetales</taxon>
        <taxon>Glycomycetaceae</taxon>
        <taxon>Salininema</taxon>
    </lineage>
</organism>
<dbReference type="PROSITE" id="PS51186">
    <property type="entry name" value="GNAT"/>
    <property type="match status" value="1"/>
</dbReference>
<dbReference type="Pfam" id="PF00583">
    <property type="entry name" value="Acetyltransf_1"/>
    <property type="match status" value="1"/>
</dbReference>
<keyword evidence="2 4" id="KW-0012">Acyltransferase</keyword>
<reference evidence="5" key="1">
    <citation type="journal article" date="2019" name="Int. J. Syst. Evol. Microbiol.">
        <title>The Global Catalogue of Microorganisms (GCM) 10K type strain sequencing project: providing services to taxonomists for standard genome sequencing and annotation.</title>
        <authorList>
            <consortium name="The Broad Institute Genomics Platform"/>
            <consortium name="The Broad Institute Genome Sequencing Center for Infectious Disease"/>
            <person name="Wu L."/>
            <person name="Ma J."/>
        </authorList>
    </citation>
    <scope>NUCLEOTIDE SEQUENCE [LARGE SCALE GENOMIC DNA]</scope>
    <source>
        <strain evidence="5">IBRC-M 10908</strain>
    </source>
</reference>
<dbReference type="Gene3D" id="3.40.630.30">
    <property type="match status" value="1"/>
</dbReference>
<dbReference type="RefSeq" id="WP_380620976.1">
    <property type="nucleotide sequence ID" value="NZ_JBHSDK010000015.1"/>
</dbReference>
<evidence type="ECO:0000259" key="3">
    <source>
        <dbReference type="PROSITE" id="PS51186"/>
    </source>
</evidence>
<dbReference type="CDD" id="cd04301">
    <property type="entry name" value="NAT_SF"/>
    <property type="match status" value="1"/>
</dbReference>
<evidence type="ECO:0000256" key="1">
    <source>
        <dbReference type="ARBA" id="ARBA00022679"/>
    </source>
</evidence>
<evidence type="ECO:0000313" key="4">
    <source>
        <dbReference type="EMBL" id="MFC4335779.1"/>
    </source>
</evidence>
<feature type="domain" description="N-acetyltransferase" evidence="3">
    <location>
        <begin position="3"/>
        <end position="161"/>
    </location>
</feature>
<dbReference type="SUPFAM" id="SSF55729">
    <property type="entry name" value="Acyl-CoA N-acyltransferases (Nat)"/>
    <property type="match status" value="1"/>
</dbReference>
<dbReference type="EMBL" id="JBHSDK010000015">
    <property type="protein sequence ID" value="MFC4335779.1"/>
    <property type="molecule type" value="Genomic_DNA"/>
</dbReference>
<dbReference type="PANTHER" id="PTHR43877:SF2">
    <property type="entry name" value="AMINOALKYLPHOSPHONATE N-ACETYLTRANSFERASE-RELATED"/>
    <property type="match status" value="1"/>
</dbReference>
<keyword evidence="1 4" id="KW-0808">Transferase</keyword>
<proteinExistence type="predicted"/>
<dbReference type="EC" id="2.3.-.-" evidence="4"/>
<evidence type="ECO:0000313" key="5">
    <source>
        <dbReference type="Proteomes" id="UP001595823"/>
    </source>
</evidence>
<dbReference type="InterPro" id="IPR050832">
    <property type="entry name" value="Bact_Acetyltransf"/>
</dbReference>